<sequence length="82" mass="9271">MFEAFRRTLVVAILLMIAGIVFFLVGLLTSHEAAWVGLFGFTAGLGLLLLVEACKAELNRLRLENVELRRRLDAIEKRTIRD</sequence>
<name>A0ABT6TKT7_9BACL</name>
<feature type="coiled-coil region" evidence="1">
    <location>
        <begin position="51"/>
        <end position="78"/>
    </location>
</feature>
<keyword evidence="1" id="KW-0175">Coiled coil</keyword>
<keyword evidence="2" id="KW-1133">Transmembrane helix</keyword>
<gene>
    <name evidence="3" type="ORF">KB449_20980</name>
</gene>
<accession>A0ABT6TKT7</accession>
<evidence type="ECO:0000256" key="1">
    <source>
        <dbReference type="SAM" id="Coils"/>
    </source>
</evidence>
<feature type="transmembrane region" description="Helical" evidence="2">
    <location>
        <begin position="9"/>
        <end position="28"/>
    </location>
</feature>
<evidence type="ECO:0000256" key="2">
    <source>
        <dbReference type="SAM" id="Phobius"/>
    </source>
</evidence>
<dbReference type="RefSeq" id="WP_282910222.1">
    <property type="nucleotide sequence ID" value="NZ_JAGRPV010000001.1"/>
</dbReference>
<evidence type="ECO:0000313" key="4">
    <source>
        <dbReference type="Proteomes" id="UP001161691"/>
    </source>
</evidence>
<evidence type="ECO:0000313" key="3">
    <source>
        <dbReference type="EMBL" id="MDI4647458.1"/>
    </source>
</evidence>
<evidence type="ECO:0008006" key="5">
    <source>
        <dbReference type="Google" id="ProtNLM"/>
    </source>
</evidence>
<organism evidence="3 4">
    <name type="scientific">Cohnella hashimotonis</name>
    <dbReference type="NCBI Taxonomy" id="2826895"/>
    <lineage>
        <taxon>Bacteria</taxon>
        <taxon>Bacillati</taxon>
        <taxon>Bacillota</taxon>
        <taxon>Bacilli</taxon>
        <taxon>Bacillales</taxon>
        <taxon>Paenibacillaceae</taxon>
        <taxon>Cohnella</taxon>
    </lineage>
</organism>
<dbReference type="Proteomes" id="UP001161691">
    <property type="component" value="Unassembled WGS sequence"/>
</dbReference>
<protein>
    <recommendedName>
        <fullName evidence="5">DUF4229 domain-containing protein</fullName>
    </recommendedName>
</protein>
<comment type="caution">
    <text evidence="3">The sequence shown here is derived from an EMBL/GenBank/DDBJ whole genome shotgun (WGS) entry which is preliminary data.</text>
</comment>
<dbReference type="EMBL" id="JAGRPV010000001">
    <property type="protein sequence ID" value="MDI4647458.1"/>
    <property type="molecule type" value="Genomic_DNA"/>
</dbReference>
<reference evidence="3" key="1">
    <citation type="submission" date="2023-04" db="EMBL/GenBank/DDBJ databases">
        <title>Comparative genomic analysis of Cohnella hashimotonis sp. nov., isolated from the International Space Station.</title>
        <authorList>
            <person name="Venkateswaran K."/>
            <person name="Simpson A."/>
        </authorList>
    </citation>
    <scope>NUCLEOTIDE SEQUENCE</scope>
    <source>
        <strain evidence="3">F6_2S_P_1</strain>
    </source>
</reference>
<proteinExistence type="predicted"/>
<feature type="transmembrane region" description="Helical" evidence="2">
    <location>
        <begin position="34"/>
        <end position="54"/>
    </location>
</feature>
<keyword evidence="4" id="KW-1185">Reference proteome</keyword>
<keyword evidence="2" id="KW-0812">Transmembrane</keyword>
<keyword evidence="2" id="KW-0472">Membrane</keyword>